<feature type="region of interest" description="Disordered" evidence="1">
    <location>
        <begin position="1"/>
        <end position="24"/>
    </location>
</feature>
<dbReference type="EMBL" id="OX451736">
    <property type="protein sequence ID" value="CAI8587114.1"/>
    <property type="molecule type" value="Genomic_DNA"/>
</dbReference>
<sequence>MSDSVVPAAASDRSRDDIKPNLKDDDRIPINHTAAVGRCYSGMQARVNDILFIEDVGRDPNGIDCIEESGRYILWNPATGKFQITPISPFAYESPCLELLIVFHGFGYDQIRDDYKVIRLVMFFFFEIEKDAKDPLWEIYWIKRNS</sequence>
<feature type="compositionally biased region" description="Basic and acidic residues" evidence="1">
    <location>
        <begin position="12"/>
        <end position="24"/>
    </location>
</feature>
<evidence type="ECO:0000313" key="3">
    <source>
        <dbReference type="Proteomes" id="UP001157006"/>
    </source>
</evidence>
<reference evidence="2 3" key="1">
    <citation type="submission" date="2023-01" db="EMBL/GenBank/DDBJ databases">
        <authorList>
            <person name="Kreplak J."/>
        </authorList>
    </citation>
    <scope>NUCLEOTIDE SEQUENCE [LARGE SCALE GENOMIC DNA]</scope>
</reference>
<keyword evidence="3" id="KW-1185">Reference proteome</keyword>
<accession>A0AAV0YMK8</accession>
<dbReference type="Proteomes" id="UP001157006">
    <property type="component" value="Chromosome 1L"/>
</dbReference>
<protein>
    <submittedName>
        <fullName evidence="2">Uncharacterized protein</fullName>
    </submittedName>
</protein>
<organism evidence="2 3">
    <name type="scientific">Vicia faba</name>
    <name type="common">Broad bean</name>
    <name type="synonym">Faba vulgaris</name>
    <dbReference type="NCBI Taxonomy" id="3906"/>
    <lineage>
        <taxon>Eukaryota</taxon>
        <taxon>Viridiplantae</taxon>
        <taxon>Streptophyta</taxon>
        <taxon>Embryophyta</taxon>
        <taxon>Tracheophyta</taxon>
        <taxon>Spermatophyta</taxon>
        <taxon>Magnoliopsida</taxon>
        <taxon>eudicotyledons</taxon>
        <taxon>Gunneridae</taxon>
        <taxon>Pentapetalae</taxon>
        <taxon>rosids</taxon>
        <taxon>fabids</taxon>
        <taxon>Fabales</taxon>
        <taxon>Fabaceae</taxon>
        <taxon>Papilionoideae</taxon>
        <taxon>50 kb inversion clade</taxon>
        <taxon>NPAAA clade</taxon>
        <taxon>Hologalegina</taxon>
        <taxon>IRL clade</taxon>
        <taxon>Fabeae</taxon>
        <taxon>Vicia</taxon>
    </lineage>
</organism>
<proteinExistence type="predicted"/>
<name>A0AAV0YMK8_VICFA</name>
<evidence type="ECO:0000256" key="1">
    <source>
        <dbReference type="SAM" id="MobiDB-lite"/>
    </source>
</evidence>
<gene>
    <name evidence="2" type="ORF">VFH_I284640</name>
</gene>
<dbReference type="AlphaFoldDB" id="A0AAV0YMK8"/>
<evidence type="ECO:0000313" key="2">
    <source>
        <dbReference type="EMBL" id="CAI8587114.1"/>
    </source>
</evidence>